<proteinExistence type="predicted"/>
<organism evidence="1 2">
    <name type="scientific">Candidatus Magnetobacterium bavaricum</name>
    <dbReference type="NCBI Taxonomy" id="29290"/>
    <lineage>
        <taxon>Bacteria</taxon>
        <taxon>Pseudomonadati</taxon>
        <taxon>Nitrospirota</taxon>
        <taxon>Thermodesulfovibrionia</taxon>
        <taxon>Thermodesulfovibrionales</taxon>
        <taxon>Candidatus Magnetobacteriaceae</taxon>
        <taxon>Candidatus Magnetobacterium</taxon>
    </lineage>
</organism>
<evidence type="ECO:0000313" key="1">
    <source>
        <dbReference type="EMBL" id="KJU82432.1"/>
    </source>
</evidence>
<sequence>MVLSILAGVIRYSRHTSADAASRTYPTLHFLRISNTMAAKVSAIFTMSYMPIPHLQIGSHCRKRLLS</sequence>
<name>A0A0F3GKS6_9BACT</name>
<keyword evidence="2" id="KW-1185">Reference proteome</keyword>
<gene>
    <name evidence="1" type="ORF">MBAV_005374</name>
</gene>
<comment type="caution">
    <text evidence="1">The sequence shown here is derived from an EMBL/GenBank/DDBJ whole genome shotgun (WGS) entry which is preliminary data.</text>
</comment>
<protein>
    <submittedName>
        <fullName evidence="1">Uncharacterized protein</fullName>
    </submittedName>
</protein>
<accession>A0A0F3GKS6</accession>
<reference evidence="1 2" key="1">
    <citation type="submission" date="2015-02" db="EMBL/GenBank/DDBJ databases">
        <title>Single-cell genomics of uncultivated deep-branching MTB reveals a conserved set of magnetosome genes.</title>
        <authorList>
            <person name="Kolinko S."/>
            <person name="Richter M."/>
            <person name="Glockner F.O."/>
            <person name="Brachmann A."/>
            <person name="Schuler D."/>
        </authorList>
    </citation>
    <scope>NUCLEOTIDE SEQUENCE [LARGE SCALE GENOMIC DNA]</scope>
    <source>
        <strain evidence="1">TM-1</strain>
    </source>
</reference>
<dbReference type="AlphaFoldDB" id="A0A0F3GKS6"/>
<evidence type="ECO:0000313" key="2">
    <source>
        <dbReference type="Proteomes" id="UP000033423"/>
    </source>
</evidence>
<dbReference type="Proteomes" id="UP000033423">
    <property type="component" value="Unassembled WGS sequence"/>
</dbReference>
<dbReference type="EMBL" id="LACI01002322">
    <property type="protein sequence ID" value="KJU82432.1"/>
    <property type="molecule type" value="Genomic_DNA"/>
</dbReference>